<evidence type="ECO:0008006" key="3">
    <source>
        <dbReference type="Google" id="ProtNLM"/>
    </source>
</evidence>
<dbReference type="Proteomes" id="UP000257109">
    <property type="component" value="Unassembled WGS sequence"/>
</dbReference>
<organism evidence="1 2">
    <name type="scientific">Mucuna pruriens</name>
    <name type="common">Velvet bean</name>
    <name type="synonym">Dolichos pruriens</name>
    <dbReference type="NCBI Taxonomy" id="157652"/>
    <lineage>
        <taxon>Eukaryota</taxon>
        <taxon>Viridiplantae</taxon>
        <taxon>Streptophyta</taxon>
        <taxon>Embryophyta</taxon>
        <taxon>Tracheophyta</taxon>
        <taxon>Spermatophyta</taxon>
        <taxon>Magnoliopsida</taxon>
        <taxon>eudicotyledons</taxon>
        <taxon>Gunneridae</taxon>
        <taxon>Pentapetalae</taxon>
        <taxon>rosids</taxon>
        <taxon>fabids</taxon>
        <taxon>Fabales</taxon>
        <taxon>Fabaceae</taxon>
        <taxon>Papilionoideae</taxon>
        <taxon>50 kb inversion clade</taxon>
        <taxon>NPAAA clade</taxon>
        <taxon>indigoferoid/millettioid clade</taxon>
        <taxon>Phaseoleae</taxon>
        <taxon>Mucuna</taxon>
    </lineage>
</organism>
<feature type="non-terminal residue" evidence="1">
    <location>
        <position position="1"/>
    </location>
</feature>
<reference evidence="1" key="1">
    <citation type="submission" date="2018-05" db="EMBL/GenBank/DDBJ databases">
        <title>Draft genome of Mucuna pruriens seed.</title>
        <authorList>
            <person name="Nnadi N.E."/>
            <person name="Vos R."/>
            <person name="Hasami M.H."/>
            <person name="Devisetty U.K."/>
            <person name="Aguiy J.C."/>
        </authorList>
    </citation>
    <scope>NUCLEOTIDE SEQUENCE [LARGE SCALE GENOMIC DNA]</scope>
    <source>
        <strain evidence="1">JCA_2017</strain>
    </source>
</reference>
<dbReference type="EMBL" id="QJKJ01008570">
    <property type="protein sequence ID" value="RDX79340.1"/>
    <property type="molecule type" value="Genomic_DNA"/>
</dbReference>
<keyword evidence="2" id="KW-1185">Reference proteome</keyword>
<evidence type="ECO:0000313" key="2">
    <source>
        <dbReference type="Proteomes" id="UP000257109"/>
    </source>
</evidence>
<proteinExistence type="predicted"/>
<name>A0A371FMC9_MUCPR</name>
<sequence length="135" mass="15425">MLKELATPNVVYQPWCEDSYKHLKKFHVVCSTMRPQGIPEDYIKMKAFPFSLDGVVKDWFSSRPPKRILSEKKSVESDSKQEKHYTNTRSGSIACISEQLLIQYFYEGLMLMDRSMIDVASGGALMDKTPAVARP</sequence>
<protein>
    <recommendedName>
        <fullName evidence="3">Retrotransposon gag domain-containing protein</fullName>
    </recommendedName>
</protein>
<evidence type="ECO:0000313" key="1">
    <source>
        <dbReference type="EMBL" id="RDX79340.1"/>
    </source>
</evidence>
<accession>A0A371FMC9</accession>
<comment type="caution">
    <text evidence="1">The sequence shown here is derived from an EMBL/GenBank/DDBJ whole genome shotgun (WGS) entry which is preliminary data.</text>
</comment>
<gene>
    <name evidence="1" type="ORF">CR513_40253</name>
</gene>
<dbReference type="OrthoDB" id="1689420at2759"/>
<dbReference type="AlphaFoldDB" id="A0A371FMC9"/>